<dbReference type="Gene3D" id="3.40.50.1820">
    <property type="entry name" value="alpha/beta hydrolase"/>
    <property type="match status" value="1"/>
</dbReference>
<proteinExistence type="predicted"/>
<reference evidence="2" key="1">
    <citation type="submission" date="2023-07" db="EMBL/GenBank/DDBJ databases">
        <authorList>
            <consortium name="AG Swart"/>
            <person name="Singh M."/>
            <person name="Singh A."/>
            <person name="Seah K."/>
            <person name="Emmerich C."/>
        </authorList>
    </citation>
    <scope>NUCLEOTIDE SEQUENCE</scope>
    <source>
        <strain evidence="2">DP1</strain>
    </source>
</reference>
<dbReference type="Proteomes" id="UP001295684">
    <property type="component" value="Unassembled WGS sequence"/>
</dbReference>
<accession>A0AAD1UFV7</accession>
<dbReference type="GO" id="GO:0004623">
    <property type="term" value="F:phospholipase A2 activity"/>
    <property type="evidence" value="ECO:0007669"/>
    <property type="project" value="TreeGrafter"/>
</dbReference>
<keyword evidence="3" id="KW-1185">Reference proteome</keyword>
<dbReference type="PANTHER" id="PTHR42886">
    <property type="entry name" value="RE40534P-RELATED"/>
    <property type="match status" value="1"/>
</dbReference>
<sequence>MLDSEERMAALTGLQLTEINHRTGIGPTLVNEFEEEENKYNLVPQSGFLDRYRVPIVFNQDYDSLRSSQSKYHIGFDEEESESHDRDPNQQFDSEKLREELREATGTRPCKCCFFDCRICCCKTTVTRITDEFIMTYEFGDRSKETIVLIHGYMASALNMFRIFQLLEPDYHVYAIDLLGNGLSSRPVFLAKNCDEAESFFVQSIESWREKLDLTNFTLIGHSMGGYISAKYALKHTQHIKKLVLWSPLGVQRRPDSITAYHMRKFNIFGKSWCCKPLTWCFSYPIVKLYEAYVRAHCNHNNIFRCLGGWTTRTLFKCSLKKMFGPMSKEEFEEMREYIYQRANSGESSENAITYFMEYHIIPYKPIIDDMKIFKRNGIDVHFTYGDDDWLDTDFSETKVSEELLEEGYNVDIITNSKHNIFMFNYQELILRLNQITETY</sequence>
<name>A0AAD1UFV7_EUPCR</name>
<dbReference type="GO" id="GO:0005743">
    <property type="term" value="C:mitochondrial inner membrane"/>
    <property type="evidence" value="ECO:0007669"/>
    <property type="project" value="TreeGrafter"/>
</dbReference>
<dbReference type="SUPFAM" id="SSF53474">
    <property type="entry name" value="alpha/beta-Hydrolases"/>
    <property type="match status" value="1"/>
</dbReference>
<dbReference type="PRINTS" id="PR00111">
    <property type="entry name" value="ABHYDROLASE"/>
</dbReference>
<dbReference type="GO" id="GO:0035965">
    <property type="term" value="P:cardiolipin acyl-chain remodeling"/>
    <property type="evidence" value="ECO:0007669"/>
    <property type="project" value="TreeGrafter"/>
</dbReference>
<dbReference type="AlphaFoldDB" id="A0AAD1UFV7"/>
<gene>
    <name evidence="2" type="ORF">ECRASSUSDP1_LOCUS8464</name>
</gene>
<dbReference type="Pfam" id="PF00561">
    <property type="entry name" value="Abhydrolase_1"/>
    <property type="match status" value="1"/>
</dbReference>
<comment type="caution">
    <text evidence="2">The sequence shown here is derived from an EMBL/GenBank/DDBJ whole genome shotgun (WGS) entry which is preliminary data.</text>
</comment>
<organism evidence="2 3">
    <name type="scientific">Euplotes crassus</name>
    <dbReference type="NCBI Taxonomy" id="5936"/>
    <lineage>
        <taxon>Eukaryota</taxon>
        <taxon>Sar</taxon>
        <taxon>Alveolata</taxon>
        <taxon>Ciliophora</taxon>
        <taxon>Intramacronucleata</taxon>
        <taxon>Spirotrichea</taxon>
        <taxon>Hypotrichia</taxon>
        <taxon>Euplotida</taxon>
        <taxon>Euplotidae</taxon>
        <taxon>Moneuplotes</taxon>
    </lineage>
</organism>
<dbReference type="GO" id="GO:0006654">
    <property type="term" value="P:phosphatidic acid biosynthetic process"/>
    <property type="evidence" value="ECO:0007669"/>
    <property type="project" value="TreeGrafter"/>
</dbReference>
<dbReference type="EMBL" id="CAMPGE010008281">
    <property type="protein sequence ID" value="CAI2367186.1"/>
    <property type="molecule type" value="Genomic_DNA"/>
</dbReference>
<evidence type="ECO:0000259" key="1">
    <source>
        <dbReference type="Pfam" id="PF00561"/>
    </source>
</evidence>
<evidence type="ECO:0000313" key="3">
    <source>
        <dbReference type="Proteomes" id="UP001295684"/>
    </source>
</evidence>
<dbReference type="InterPro" id="IPR000073">
    <property type="entry name" value="AB_hydrolase_1"/>
</dbReference>
<evidence type="ECO:0000313" key="2">
    <source>
        <dbReference type="EMBL" id="CAI2367186.1"/>
    </source>
</evidence>
<feature type="domain" description="AB hydrolase-1" evidence="1">
    <location>
        <begin position="146"/>
        <end position="256"/>
    </location>
</feature>
<dbReference type="InterPro" id="IPR029058">
    <property type="entry name" value="AB_hydrolase_fold"/>
</dbReference>
<dbReference type="GO" id="GO:0042171">
    <property type="term" value="F:lysophosphatidic acid acyltransferase activity"/>
    <property type="evidence" value="ECO:0007669"/>
    <property type="project" value="TreeGrafter"/>
</dbReference>
<dbReference type="GO" id="GO:0055088">
    <property type="term" value="P:lipid homeostasis"/>
    <property type="evidence" value="ECO:0007669"/>
    <property type="project" value="TreeGrafter"/>
</dbReference>
<dbReference type="PANTHER" id="PTHR42886:SF23">
    <property type="entry name" value="1-ACYLGLYCEROL-3-PHOSPHATE O-ACYLTRANSFERASE ICT1-RELATED"/>
    <property type="match status" value="1"/>
</dbReference>
<protein>
    <recommendedName>
        <fullName evidence="1">AB hydrolase-1 domain-containing protein</fullName>
    </recommendedName>
</protein>